<protein>
    <submittedName>
        <fullName evidence="3">DDE_Tnp_1_7 domain-containing protein</fullName>
    </submittedName>
</protein>
<evidence type="ECO:0000313" key="1">
    <source>
        <dbReference type="EMBL" id="VDK38607.1"/>
    </source>
</evidence>
<dbReference type="EMBL" id="UYRT01005395">
    <property type="protein sequence ID" value="VDK38607.1"/>
    <property type="molecule type" value="Genomic_DNA"/>
</dbReference>
<dbReference type="PANTHER" id="PTHR45774:SF3">
    <property type="entry name" value="BTB (POZ) DOMAIN-CONTAINING 2B-RELATED"/>
    <property type="match status" value="1"/>
</dbReference>
<dbReference type="GO" id="GO:0005829">
    <property type="term" value="C:cytosol"/>
    <property type="evidence" value="ECO:0007669"/>
    <property type="project" value="TreeGrafter"/>
</dbReference>
<dbReference type="OrthoDB" id="9979965at2759"/>
<organism evidence="3">
    <name type="scientific">Gongylonema pulchrum</name>
    <dbReference type="NCBI Taxonomy" id="637853"/>
    <lineage>
        <taxon>Eukaryota</taxon>
        <taxon>Metazoa</taxon>
        <taxon>Ecdysozoa</taxon>
        <taxon>Nematoda</taxon>
        <taxon>Chromadorea</taxon>
        <taxon>Rhabditida</taxon>
        <taxon>Spirurina</taxon>
        <taxon>Spiruromorpha</taxon>
        <taxon>Spiruroidea</taxon>
        <taxon>Gongylonematidae</taxon>
        <taxon>Gongylonema</taxon>
    </lineage>
</organism>
<accession>A0A183D3E3</accession>
<sequence length="107" mass="12050">MRESFLLLVICEFSAKTHDRIGKPGAFQPGFFPAKKYDVKTLAKVCVAYLSSGLTVTNAVGLLDQAYFFDEPFLVQRCWKTIDTNTDEALSSPGKHSSMLYEYRLSK</sequence>
<name>A0A183D3E3_9BILA</name>
<proteinExistence type="predicted"/>
<dbReference type="Gene3D" id="3.30.710.10">
    <property type="entry name" value="Potassium Channel Kv1.1, Chain A"/>
    <property type="match status" value="1"/>
</dbReference>
<evidence type="ECO:0000313" key="2">
    <source>
        <dbReference type="Proteomes" id="UP000271098"/>
    </source>
</evidence>
<dbReference type="InterPro" id="IPR011333">
    <property type="entry name" value="SKP1/BTB/POZ_sf"/>
</dbReference>
<dbReference type="WBParaSite" id="GPUH_0000323901-mRNA-1">
    <property type="protein sequence ID" value="GPUH_0000323901-mRNA-1"/>
    <property type="gene ID" value="GPUH_0000323901"/>
</dbReference>
<dbReference type="Proteomes" id="UP000271098">
    <property type="component" value="Unassembled WGS sequence"/>
</dbReference>
<dbReference type="GO" id="GO:0022008">
    <property type="term" value="P:neurogenesis"/>
    <property type="evidence" value="ECO:0007669"/>
    <property type="project" value="TreeGrafter"/>
</dbReference>
<evidence type="ECO:0000313" key="3">
    <source>
        <dbReference type="WBParaSite" id="GPUH_0000323901-mRNA-1"/>
    </source>
</evidence>
<reference evidence="3" key="1">
    <citation type="submission" date="2016-06" db="UniProtKB">
        <authorList>
            <consortium name="WormBaseParasite"/>
        </authorList>
    </citation>
    <scope>IDENTIFICATION</scope>
</reference>
<keyword evidence="2" id="KW-1185">Reference proteome</keyword>
<gene>
    <name evidence="1" type="ORF">GPUH_LOCUS3234</name>
</gene>
<reference evidence="1 2" key="2">
    <citation type="submission" date="2018-11" db="EMBL/GenBank/DDBJ databases">
        <authorList>
            <consortium name="Pathogen Informatics"/>
        </authorList>
    </citation>
    <scope>NUCLEOTIDE SEQUENCE [LARGE SCALE GENOMIC DNA]</scope>
</reference>
<dbReference type="PANTHER" id="PTHR45774">
    <property type="entry name" value="BTB/POZ DOMAIN-CONTAINING"/>
    <property type="match status" value="1"/>
</dbReference>
<dbReference type="AlphaFoldDB" id="A0A183D3E3"/>